<feature type="compositionally biased region" description="Basic and acidic residues" evidence="1">
    <location>
        <begin position="21"/>
        <end position="38"/>
    </location>
</feature>
<gene>
    <name evidence="2" type="ORF">KME60_06960</name>
</gene>
<feature type="region of interest" description="Disordered" evidence="1">
    <location>
        <begin position="1"/>
        <end position="50"/>
    </location>
</feature>
<reference evidence="2" key="2">
    <citation type="journal article" date="2022" name="Microbiol. Resour. Announc.">
        <title>Metagenome Sequencing to Explore Phylogenomics of Terrestrial Cyanobacteria.</title>
        <authorList>
            <person name="Ward R.D."/>
            <person name="Stajich J.E."/>
            <person name="Johansen J.R."/>
            <person name="Huntemann M."/>
            <person name="Clum A."/>
            <person name="Foster B."/>
            <person name="Foster B."/>
            <person name="Roux S."/>
            <person name="Palaniappan K."/>
            <person name="Varghese N."/>
            <person name="Mukherjee S."/>
            <person name="Reddy T.B.K."/>
            <person name="Daum C."/>
            <person name="Copeland A."/>
            <person name="Chen I.A."/>
            <person name="Ivanova N.N."/>
            <person name="Kyrpides N.C."/>
            <person name="Shapiro N."/>
            <person name="Eloe-Fadrosh E.A."/>
            <person name="Pietrasiak N."/>
        </authorList>
    </citation>
    <scope>NUCLEOTIDE SEQUENCE</scope>
    <source>
        <strain evidence="2">GSE-NOS-MK-12-04C</strain>
    </source>
</reference>
<dbReference type="InterPro" id="IPR048028">
    <property type="entry name" value="Psb34-like"/>
</dbReference>
<comment type="caution">
    <text evidence="2">The sequence shown here is derived from an EMBL/GenBank/DDBJ whole genome shotgun (WGS) entry which is preliminary data.</text>
</comment>
<name>A0A951QIY2_9CYAN</name>
<reference evidence="2" key="1">
    <citation type="submission" date="2021-05" db="EMBL/GenBank/DDBJ databases">
        <authorList>
            <person name="Pietrasiak N."/>
            <person name="Ward R."/>
            <person name="Stajich J.E."/>
            <person name="Kurbessoian T."/>
        </authorList>
    </citation>
    <scope>NUCLEOTIDE SEQUENCE</scope>
    <source>
        <strain evidence="2">GSE-NOS-MK-12-04C</strain>
    </source>
</reference>
<dbReference type="Proteomes" id="UP000729701">
    <property type="component" value="Unassembled WGS sequence"/>
</dbReference>
<dbReference type="EMBL" id="JAHHGZ010000006">
    <property type="protein sequence ID" value="MBW4667179.1"/>
    <property type="molecule type" value="Genomic_DNA"/>
</dbReference>
<evidence type="ECO:0000256" key="1">
    <source>
        <dbReference type="SAM" id="MobiDB-lite"/>
    </source>
</evidence>
<feature type="region of interest" description="Disordered" evidence="1">
    <location>
        <begin position="71"/>
        <end position="114"/>
    </location>
</feature>
<protein>
    <submittedName>
        <fullName evidence="2">Uncharacterized protein</fullName>
    </submittedName>
</protein>
<proteinExistence type="predicted"/>
<dbReference type="AlphaFoldDB" id="A0A951QIY2"/>
<feature type="compositionally biased region" description="Basic and acidic residues" evidence="1">
    <location>
        <begin position="71"/>
        <end position="108"/>
    </location>
</feature>
<dbReference type="Pfam" id="PF26394">
    <property type="entry name" value="Psb34"/>
    <property type="match status" value="1"/>
</dbReference>
<sequence length="114" mass="12787">MSNEIEKDNYDRGIIPAETAARMEREGEHYKHTPHQPEDASLDTSSGYTVDNEGLVNNYAIEPEMYYEEPGDLKAKEEAEAVERAEELHEVNETDETGKLTMDGDQRGKGVGVI</sequence>
<accession>A0A951QIY2</accession>
<evidence type="ECO:0000313" key="2">
    <source>
        <dbReference type="EMBL" id="MBW4667179.1"/>
    </source>
</evidence>
<feature type="compositionally biased region" description="Basic and acidic residues" evidence="1">
    <location>
        <begin position="1"/>
        <end position="11"/>
    </location>
</feature>
<organism evidence="2 3">
    <name type="scientific">Cyanomargarita calcarea GSE-NOS-MK-12-04C</name>
    <dbReference type="NCBI Taxonomy" id="2839659"/>
    <lineage>
        <taxon>Bacteria</taxon>
        <taxon>Bacillati</taxon>
        <taxon>Cyanobacteriota</taxon>
        <taxon>Cyanophyceae</taxon>
        <taxon>Nostocales</taxon>
        <taxon>Cyanomargaritaceae</taxon>
        <taxon>Cyanomargarita</taxon>
    </lineage>
</organism>
<evidence type="ECO:0000313" key="3">
    <source>
        <dbReference type="Proteomes" id="UP000729701"/>
    </source>
</evidence>